<evidence type="ECO:0000256" key="1">
    <source>
        <dbReference type="SAM" id="MobiDB-lite"/>
    </source>
</evidence>
<proteinExistence type="predicted"/>
<accession>A0AA38FB69</accession>
<comment type="caution">
    <text evidence="2">The sequence shown here is derived from an EMBL/GenBank/DDBJ whole genome shotgun (WGS) entry which is preliminary data.</text>
</comment>
<name>A0AA38FB69_TAXCH</name>
<organism evidence="2 3">
    <name type="scientific">Taxus chinensis</name>
    <name type="common">Chinese yew</name>
    <name type="synonym">Taxus wallichiana var. chinensis</name>
    <dbReference type="NCBI Taxonomy" id="29808"/>
    <lineage>
        <taxon>Eukaryota</taxon>
        <taxon>Viridiplantae</taxon>
        <taxon>Streptophyta</taxon>
        <taxon>Embryophyta</taxon>
        <taxon>Tracheophyta</taxon>
        <taxon>Spermatophyta</taxon>
        <taxon>Pinopsida</taxon>
        <taxon>Pinidae</taxon>
        <taxon>Conifers II</taxon>
        <taxon>Cupressales</taxon>
        <taxon>Taxaceae</taxon>
        <taxon>Taxus</taxon>
    </lineage>
</organism>
<protein>
    <submittedName>
        <fullName evidence="2">Uncharacterized protein</fullName>
    </submittedName>
</protein>
<evidence type="ECO:0000313" key="2">
    <source>
        <dbReference type="EMBL" id="KAH9295226.1"/>
    </source>
</evidence>
<feature type="non-terminal residue" evidence="2">
    <location>
        <position position="1"/>
    </location>
</feature>
<dbReference type="Proteomes" id="UP000824469">
    <property type="component" value="Unassembled WGS sequence"/>
</dbReference>
<feature type="compositionally biased region" description="Acidic residues" evidence="1">
    <location>
        <begin position="68"/>
        <end position="82"/>
    </location>
</feature>
<sequence length="82" mass="9309">VTLLLSVLISMKNKMMKTMTMIITRRITSIVKVKRISRSLTIKKKGKKSFYTKEEACSYEESSCDGVSDSESELDHEDVGDE</sequence>
<dbReference type="EMBL" id="JAHRHJ020000011">
    <property type="protein sequence ID" value="KAH9295226.1"/>
    <property type="molecule type" value="Genomic_DNA"/>
</dbReference>
<evidence type="ECO:0000313" key="3">
    <source>
        <dbReference type="Proteomes" id="UP000824469"/>
    </source>
</evidence>
<gene>
    <name evidence="2" type="ORF">KI387_038814</name>
</gene>
<feature type="region of interest" description="Disordered" evidence="1">
    <location>
        <begin position="62"/>
        <end position="82"/>
    </location>
</feature>
<feature type="non-terminal residue" evidence="2">
    <location>
        <position position="82"/>
    </location>
</feature>
<reference evidence="2 3" key="1">
    <citation type="journal article" date="2021" name="Nat. Plants">
        <title>The Taxus genome provides insights into paclitaxel biosynthesis.</title>
        <authorList>
            <person name="Xiong X."/>
            <person name="Gou J."/>
            <person name="Liao Q."/>
            <person name="Li Y."/>
            <person name="Zhou Q."/>
            <person name="Bi G."/>
            <person name="Li C."/>
            <person name="Du R."/>
            <person name="Wang X."/>
            <person name="Sun T."/>
            <person name="Guo L."/>
            <person name="Liang H."/>
            <person name="Lu P."/>
            <person name="Wu Y."/>
            <person name="Zhang Z."/>
            <person name="Ro D.K."/>
            <person name="Shang Y."/>
            <person name="Huang S."/>
            <person name="Yan J."/>
        </authorList>
    </citation>
    <scope>NUCLEOTIDE SEQUENCE [LARGE SCALE GENOMIC DNA]</scope>
    <source>
        <strain evidence="2">Ta-2019</strain>
    </source>
</reference>
<dbReference type="AlphaFoldDB" id="A0AA38FB69"/>
<keyword evidence="3" id="KW-1185">Reference proteome</keyword>